<evidence type="ECO:0000256" key="4">
    <source>
        <dbReference type="ARBA" id="ARBA00022692"/>
    </source>
</evidence>
<dbReference type="RefSeq" id="WP_140839901.1">
    <property type="nucleotide sequence ID" value="NZ_RCZI01000002.1"/>
</dbReference>
<dbReference type="InterPro" id="IPR006685">
    <property type="entry name" value="MscS_channel_2nd"/>
</dbReference>
<dbReference type="Pfam" id="PF00924">
    <property type="entry name" value="MS_channel_2nd"/>
    <property type="match status" value="1"/>
</dbReference>
<dbReference type="SUPFAM" id="SSF82861">
    <property type="entry name" value="Mechanosensitive channel protein MscS (YggB), transmembrane region"/>
    <property type="match status" value="1"/>
</dbReference>
<feature type="transmembrane region" description="Helical" evidence="8">
    <location>
        <begin position="420"/>
        <end position="444"/>
    </location>
</feature>
<evidence type="ECO:0000256" key="2">
    <source>
        <dbReference type="ARBA" id="ARBA00008017"/>
    </source>
</evidence>
<dbReference type="InterPro" id="IPR052702">
    <property type="entry name" value="MscS-like_channel"/>
</dbReference>
<keyword evidence="4 8" id="KW-0812">Transmembrane</keyword>
<evidence type="ECO:0000256" key="1">
    <source>
        <dbReference type="ARBA" id="ARBA00004651"/>
    </source>
</evidence>
<evidence type="ECO:0000256" key="8">
    <source>
        <dbReference type="SAM" id="Phobius"/>
    </source>
</evidence>
<evidence type="ECO:0000313" key="13">
    <source>
        <dbReference type="Proteomes" id="UP000319212"/>
    </source>
</evidence>
<reference evidence="12 13" key="1">
    <citation type="journal article" date="2019" name="Environ. Microbiol.">
        <title>Species interactions and distinct microbial communities in high Arctic permafrost affected cryosols are associated with the CH4 and CO2 gas fluxes.</title>
        <authorList>
            <person name="Altshuler I."/>
            <person name="Hamel J."/>
            <person name="Turney S."/>
            <person name="Magnuson E."/>
            <person name="Levesque R."/>
            <person name="Greer C."/>
            <person name="Whyte L.G."/>
        </authorList>
    </citation>
    <scope>NUCLEOTIDE SEQUENCE [LARGE SCALE GENOMIC DNA]</scope>
    <source>
        <strain evidence="12 13">S06.C</strain>
    </source>
</reference>
<dbReference type="OrthoDB" id="9799209at2"/>
<evidence type="ECO:0000256" key="3">
    <source>
        <dbReference type="ARBA" id="ARBA00022475"/>
    </source>
</evidence>
<comment type="caution">
    <text evidence="12">The sequence shown here is derived from an EMBL/GenBank/DDBJ whole genome shotgun (WGS) entry which is preliminary data.</text>
</comment>
<dbReference type="SUPFAM" id="SSF82689">
    <property type="entry name" value="Mechanosensitive channel protein MscS (YggB), C-terminal domain"/>
    <property type="match status" value="1"/>
</dbReference>
<dbReference type="InterPro" id="IPR011066">
    <property type="entry name" value="MscS_channel_C_sf"/>
</dbReference>
<dbReference type="Proteomes" id="UP000319212">
    <property type="component" value="Unassembled WGS sequence"/>
</dbReference>
<feature type="domain" description="DUF3772" evidence="11">
    <location>
        <begin position="135"/>
        <end position="195"/>
    </location>
</feature>
<feature type="transmembrane region" description="Helical" evidence="8">
    <location>
        <begin position="456"/>
        <end position="480"/>
    </location>
</feature>
<keyword evidence="3" id="KW-1003">Cell membrane</keyword>
<feature type="transmembrane region" description="Helical" evidence="8">
    <location>
        <begin position="252"/>
        <end position="272"/>
    </location>
</feature>
<evidence type="ECO:0000259" key="10">
    <source>
        <dbReference type="Pfam" id="PF00924"/>
    </source>
</evidence>
<dbReference type="InterPro" id="IPR011014">
    <property type="entry name" value="MscS_channel_TM-2"/>
</dbReference>
<evidence type="ECO:0000256" key="9">
    <source>
        <dbReference type="SAM" id="SignalP"/>
    </source>
</evidence>
<feature type="transmembrane region" description="Helical" evidence="8">
    <location>
        <begin position="624"/>
        <end position="643"/>
    </location>
</feature>
<dbReference type="PANTHER" id="PTHR30347">
    <property type="entry name" value="POTASSIUM CHANNEL RELATED"/>
    <property type="match status" value="1"/>
</dbReference>
<dbReference type="Pfam" id="PF12607">
    <property type="entry name" value="DUF3772"/>
    <property type="match status" value="1"/>
</dbReference>
<feature type="transmembrane region" description="Helical" evidence="8">
    <location>
        <begin position="501"/>
        <end position="526"/>
    </location>
</feature>
<sequence length="828" mass="86944">MTFFSRGLATLLLLATLAVGGGAVAQPAASASAAAGSTAPIDPEVTVRALREQIDKIPEKVENNADVAGWVAQTQDIIAQAQRFVTSRAGPLADLNARLGELGAAPPKGTNEDADVTRQRASLEKERNALDADIRLARLVAVDAQQRGSDLLAQRRALFEARLLERSDSPLAGAFWRDIATAWPTDRARLQTLVSEIRTGLSTALRGSGRGGLIASLVGALLLALLGSWAAEHALTRLASRVFPHGRLRRSLLAVCMVISTTLLVSLAAQWGWQALESAGTWAPTAQQLGQILANFAVFIGCVIGLGRALLANRRSSWRLPPIADAMAARMAPVPWLIAAVTALIWLTTQVNTLVNASLAATVATHAATALALTALSAILLMRLRLPEADPRSPSATEAVAEATKPAEAAEAAAQAGRPLWVGFVAGAIAVVLIAICVLVAVGYVSLASFVASQLVWTGVVGAMAYLLFKFADDLFMALLSSRSNAGQRLQKSLDLAPQTLDQAAVVLSAISRVALFFYLVIALLAPLGTTPGEVFQRSGKIGSSLKVGQFELVPGAVLGALSVLVVGFLLLRLFKHWLDHSYLPSTTLEPGMRSSLTTLLGYVGGVVVVASALSALGIGIERIAWVASALSVGIGFGLQAIVQNFISGLILLAERPVKVGDWVVLGTAEGDVRRINVRATEIQLGDRSTLIVPNSEFITKTVRNMTLANAEGRVLIRLPMPLTTDANRARDVMMAACNAHGSVLRSPEPSVMLDGIESGFLIFQVIAYVQSPRLAGGVRSDLLFTMLDELRVANLPLAAYAAAPAPSPVPLPPSANEPPVGPVAPPG</sequence>
<dbReference type="Gene3D" id="1.10.287.1260">
    <property type="match status" value="1"/>
</dbReference>
<dbReference type="PANTHER" id="PTHR30347:SF9">
    <property type="entry name" value="MINICONDUCTANCE MECHANOSENSITIVE CHANNEL MSCM"/>
    <property type="match status" value="1"/>
</dbReference>
<feature type="transmembrane region" description="Helical" evidence="8">
    <location>
        <begin position="323"/>
        <end position="347"/>
    </location>
</feature>
<proteinExistence type="inferred from homology"/>
<feature type="signal peptide" evidence="9">
    <location>
        <begin position="1"/>
        <end position="25"/>
    </location>
</feature>
<dbReference type="Gene3D" id="2.30.30.60">
    <property type="match status" value="1"/>
</dbReference>
<dbReference type="GO" id="GO:0008381">
    <property type="term" value="F:mechanosensitive monoatomic ion channel activity"/>
    <property type="evidence" value="ECO:0007669"/>
    <property type="project" value="UniProtKB-ARBA"/>
</dbReference>
<evidence type="ECO:0000256" key="6">
    <source>
        <dbReference type="ARBA" id="ARBA00023136"/>
    </source>
</evidence>
<comment type="subcellular location">
    <subcellularLocation>
        <location evidence="1">Cell membrane</location>
        <topology evidence="1">Multi-pass membrane protein</topology>
    </subcellularLocation>
</comment>
<feature type="transmembrane region" description="Helical" evidence="8">
    <location>
        <begin position="553"/>
        <end position="575"/>
    </location>
</feature>
<dbReference type="EMBL" id="RCZI01000002">
    <property type="protein sequence ID" value="TPG28421.1"/>
    <property type="molecule type" value="Genomic_DNA"/>
</dbReference>
<feature type="transmembrane region" description="Helical" evidence="8">
    <location>
        <begin position="359"/>
        <end position="382"/>
    </location>
</feature>
<evidence type="ECO:0000256" key="5">
    <source>
        <dbReference type="ARBA" id="ARBA00022989"/>
    </source>
</evidence>
<protein>
    <submittedName>
        <fullName evidence="12">Mechanosensitive ion channel family protein</fullName>
    </submittedName>
</protein>
<dbReference type="AlphaFoldDB" id="A0A502DVS2"/>
<evidence type="ECO:0000313" key="12">
    <source>
        <dbReference type="EMBL" id="TPG28421.1"/>
    </source>
</evidence>
<feature type="transmembrane region" description="Helical" evidence="8">
    <location>
        <begin position="211"/>
        <end position="231"/>
    </location>
</feature>
<evidence type="ECO:0000259" key="11">
    <source>
        <dbReference type="Pfam" id="PF12607"/>
    </source>
</evidence>
<gene>
    <name evidence="12" type="ORF">EAH82_06310</name>
</gene>
<keyword evidence="9" id="KW-0732">Signal</keyword>
<feature type="transmembrane region" description="Helical" evidence="8">
    <location>
        <begin position="292"/>
        <end position="311"/>
    </location>
</feature>
<dbReference type="InterPro" id="IPR010920">
    <property type="entry name" value="LSM_dom_sf"/>
</dbReference>
<organism evidence="12 13">
    <name type="scientific">Variovorax guangxiensis</name>
    <dbReference type="NCBI Taxonomy" id="1775474"/>
    <lineage>
        <taxon>Bacteria</taxon>
        <taxon>Pseudomonadati</taxon>
        <taxon>Pseudomonadota</taxon>
        <taxon>Betaproteobacteria</taxon>
        <taxon>Burkholderiales</taxon>
        <taxon>Comamonadaceae</taxon>
        <taxon>Variovorax</taxon>
    </lineage>
</organism>
<dbReference type="InterPro" id="IPR022249">
    <property type="entry name" value="DUF3772"/>
</dbReference>
<feature type="domain" description="Mechanosensitive ion channel MscS" evidence="10">
    <location>
        <begin position="642"/>
        <end position="707"/>
    </location>
</feature>
<dbReference type="Gene3D" id="3.30.70.100">
    <property type="match status" value="1"/>
</dbReference>
<accession>A0A502DVS2</accession>
<comment type="similarity">
    <text evidence="2">Belongs to the MscS (TC 1.A.23) family.</text>
</comment>
<evidence type="ECO:0000256" key="7">
    <source>
        <dbReference type="SAM" id="MobiDB-lite"/>
    </source>
</evidence>
<keyword evidence="5 8" id="KW-1133">Transmembrane helix</keyword>
<keyword evidence="6 8" id="KW-0472">Membrane</keyword>
<dbReference type="GO" id="GO:0005886">
    <property type="term" value="C:plasma membrane"/>
    <property type="evidence" value="ECO:0007669"/>
    <property type="project" value="UniProtKB-SubCell"/>
</dbReference>
<dbReference type="InterPro" id="IPR023408">
    <property type="entry name" value="MscS_beta-dom_sf"/>
</dbReference>
<feature type="region of interest" description="Disordered" evidence="7">
    <location>
        <begin position="809"/>
        <end position="828"/>
    </location>
</feature>
<dbReference type="SUPFAM" id="SSF50182">
    <property type="entry name" value="Sm-like ribonucleoproteins"/>
    <property type="match status" value="1"/>
</dbReference>
<feature type="chain" id="PRO_5021266946" evidence="9">
    <location>
        <begin position="26"/>
        <end position="828"/>
    </location>
</feature>
<feature type="transmembrane region" description="Helical" evidence="8">
    <location>
        <begin position="596"/>
        <end position="618"/>
    </location>
</feature>
<name>A0A502DVS2_9BURK</name>